<dbReference type="EMBL" id="CAJVPT010068026">
    <property type="protein sequence ID" value="CAG8775879.1"/>
    <property type="molecule type" value="Genomic_DNA"/>
</dbReference>
<feature type="non-terminal residue" evidence="1">
    <location>
        <position position="118"/>
    </location>
</feature>
<dbReference type="Proteomes" id="UP000789525">
    <property type="component" value="Unassembled WGS sequence"/>
</dbReference>
<protein>
    <submittedName>
        <fullName evidence="1">5492_t:CDS:1</fullName>
    </submittedName>
</protein>
<evidence type="ECO:0000313" key="2">
    <source>
        <dbReference type="Proteomes" id="UP000789525"/>
    </source>
</evidence>
<accession>A0ACA9R3W5</accession>
<comment type="caution">
    <text evidence="1">The sequence shown here is derived from an EMBL/GenBank/DDBJ whole genome shotgun (WGS) entry which is preliminary data.</text>
</comment>
<proteinExistence type="predicted"/>
<evidence type="ECO:0000313" key="1">
    <source>
        <dbReference type="EMBL" id="CAG8775879.1"/>
    </source>
</evidence>
<organism evidence="1 2">
    <name type="scientific">Acaulospora colombiana</name>
    <dbReference type="NCBI Taxonomy" id="27376"/>
    <lineage>
        <taxon>Eukaryota</taxon>
        <taxon>Fungi</taxon>
        <taxon>Fungi incertae sedis</taxon>
        <taxon>Mucoromycota</taxon>
        <taxon>Glomeromycotina</taxon>
        <taxon>Glomeromycetes</taxon>
        <taxon>Diversisporales</taxon>
        <taxon>Acaulosporaceae</taxon>
        <taxon>Acaulospora</taxon>
    </lineage>
</organism>
<name>A0ACA9R3W5_9GLOM</name>
<reference evidence="1" key="1">
    <citation type="submission" date="2021-06" db="EMBL/GenBank/DDBJ databases">
        <authorList>
            <person name="Kallberg Y."/>
            <person name="Tangrot J."/>
            <person name="Rosling A."/>
        </authorList>
    </citation>
    <scope>NUCLEOTIDE SEQUENCE</scope>
    <source>
        <strain evidence="1">CL356</strain>
    </source>
</reference>
<sequence>NDGGLFEETQVEGEVQLMEWRNQGHWAVVGFDVAVRLQENYTALQGTNVNQIGWEQFQLLVAVSGMLSSRLCTLREDNPGSGAYWMTDWDVSRDKRGGNDQRRLRRLNVERALAHGSV</sequence>
<feature type="non-terminal residue" evidence="1">
    <location>
        <position position="1"/>
    </location>
</feature>
<gene>
    <name evidence="1" type="ORF">ACOLOM_LOCUS14085</name>
</gene>
<keyword evidence="2" id="KW-1185">Reference proteome</keyword>